<dbReference type="InterPro" id="IPR040676">
    <property type="entry name" value="DUF5641"/>
</dbReference>
<dbReference type="AlphaFoldDB" id="A0A4C1SGN1"/>
<dbReference type="STRING" id="151549.A0A4C1SGN1"/>
<dbReference type="OrthoDB" id="5920040at2759"/>
<dbReference type="PANTHER" id="PTHR47331">
    <property type="entry name" value="PHD-TYPE DOMAIN-CONTAINING PROTEIN"/>
    <property type="match status" value="1"/>
</dbReference>
<dbReference type="Proteomes" id="UP000299102">
    <property type="component" value="Unassembled WGS sequence"/>
</dbReference>
<feature type="domain" description="CCHC-type" evidence="1">
    <location>
        <begin position="364"/>
        <end position="380"/>
    </location>
</feature>
<reference evidence="2 3" key="1">
    <citation type="journal article" date="2019" name="Commun. Biol.">
        <title>The bagworm genome reveals a unique fibroin gene that provides high tensile strength.</title>
        <authorList>
            <person name="Kono N."/>
            <person name="Nakamura H."/>
            <person name="Ohtoshi R."/>
            <person name="Tomita M."/>
            <person name="Numata K."/>
            <person name="Arakawa K."/>
        </authorList>
    </citation>
    <scope>NUCLEOTIDE SEQUENCE [LARGE SCALE GENOMIC DNA]</scope>
</reference>
<dbReference type="InterPro" id="IPR036397">
    <property type="entry name" value="RNaseH_sf"/>
</dbReference>
<dbReference type="EMBL" id="BGZK01003440">
    <property type="protein sequence ID" value="GBP01323.1"/>
    <property type="molecule type" value="Genomic_DNA"/>
</dbReference>
<dbReference type="Pfam" id="PF18701">
    <property type="entry name" value="DUF5641"/>
    <property type="match status" value="1"/>
</dbReference>
<gene>
    <name evidence="2" type="ORF">EVAR_66461_1</name>
</gene>
<dbReference type="SMART" id="SM00343">
    <property type="entry name" value="ZnF_C2HC"/>
    <property type="match status" value="2"/>
</dbReference>
<comment type="caution">
    <text evidence="2">The sequence shown here is derived from an EMBL/GenBank/DDBJ whole genome shotgun (WGS) entry which is preliminary data.</text>
</comment>
<sequence>MPTDKSSSSRNQSNEDNEKLLVKLSSIVEQMDNINTCLNTNELNGLDDADLSVRLDYIEGLYTHFEQVTAIMQETASRNMDNSIRSNFITTYFEVKAKIKRKMNNNCSSRLTPHSSTVRQFSLDETMNVRKTRLPELKIPRFSGSYTEWPDFFAMFTTVIANDTDLTKIEKFQHLHSCLTGAALDTITSLEPTEENYDKAIALLKNRFDNKLLNFQAHVKVLFGLKGLDKCSATSLRQLSDKLNAHMRALETMCSKEQIADGLLVHLEEGLQTDQLPTSSALSTFLERRCRILENLENSVVSKTPNQQISKKQGGHIRNVLVSSTTTYKYCYFCDSKEHYISHCTRFTNLTPTLRFKEVKRLNLCLNCLKKGHRLSKCKSGTCRYCSMKHHSLLHMNCSSISSPEQVASNDHLNEATNNQTTFSQQCTLISSEFSNVSKKLVEVENDNNVFLATAIVMIKNNFGTFVPCRAILDSASQLNFISNRLLEQLQLKAKKSFTSISGIGNGNFLADKSTSILVKSCYNEYLISFNAVVVPTITGYQPNANLDANLFKIPDNLKLADPQFNKRGKIDILIGASLFFELMDVGQCILWRDSSDEDIKIYKLDTVTYGTKPAAFLAIRTMHQLALDEENNFPIGAHVVKNNFYVDDLITGAKSADEVTEIRHQHCLEDYINWKFIPPRSPHFGGLWEAAVKSAKYHFYRTVGQSILTFDELRTLTCQISAILNSRPLCPISESPDDLDILTPAHFLIGSPLTAFPEPDLTELNTSRLSRYQRVTYMQQVFWKKWSSAYLSQLQERTKWQSSAPNLQKGMMVLVKDENTPPLKWPLGRILDLIPGKDGIVRVAVVKTCHNTFRRAISKLAVLPLDNSAVESHSLSTGGGCSL</sequence>
<dbReference type="GO" id="GO:0003676">
    <property type="term" value="F:nucleic acid binding"/>
    <property type="evidence" value="ECO:0007669"/>
    <property type="project" value="InterPro"/>
</dbReference>
<dbReference type="GO" id="GO:0008270">
    <property type="term" value="F:zinc ion binding"/>
    <property type="evidence" value="ECO:0007669"/>
    <property type="project" value="InterPro"/>
</dbReference>
<accession>A0A4C1SGN1</accession>
<dbReference type="PANTHER" id="PTHR47331:SF1">
    <property type="entry name" value="GAG-LIKE PROTEIN"/>
    <property type="match status" value="1"/>
</dbReference>
<evidence type="ECO:0000313" key="2">
    <source>
        <dbReference type="EMBL" id="GBP01323.1"/>
    </source>
</evidence>
<dbReference type="InterPro" id="IPR001878">
    <property type="entry name" value="Znf_CCHC"/>
</dbReference>
<dbReference type="InterPro" id="IPR005312">
    <property type="entry name" value="DUF1759"/>
</dbReference>
<protein>
    <recommendedName>
        <fullName evidence="1">CCHC-type domain-containing protein</fullName>
    </recommendedName>
</protein>
<dbReference type="Gene3D" id="3.30.420.10">
    <property type="entry name" value="Ribonuclease H-like superfamily/Ribonuclease H"/>
    <property type="match status" value="1"/>
</dbReference>
<keyword evidence="3" id="KW-1185">Reference proteome</keyword>
<evidence type="ECO:0000313" key="3">
    <source>
        <dbReference type="Proteomes" id="UP000299102"/>
    </source>
</evidence>
<name>A0A4C1SGN1_EUMVA</name>
<evidence type="ECO:0000259" key="1">
    <source>
        <dbReference type="SMART" id="SM00343"/>
    </source>
</evidence>
<proteinExistence type="predicted"/>
<feature type="domain" description="CCHC-type" evidence="1">
    <location>
        <begin position="330"/>
        <end position="346"/>
    </location>
</feature>
<dbReference type="Pfam" id="PF03564">
    <property type="entry name" value="DUF1759"/>
    <property type="match status" value="1"/>
</dbReference>
<organism evidence="2 3">
    <name type="scientific">Eumeta variegata</name>
    <name type="common">Bagworm moth</name>
    <name type="synonym">Eumeta japonica</name>
    <dbReference type="NCBI Taxonomy" id="151549"/>
    <lineage>
        <taxon>Eukaryota</taxon>
        <taxon>Metazoa</taxon>
        <taxon>Ecdysozoa</taxon>
        <taxon>Arthropoda</taxon>
        <taxon>Hexapoda</taxon>
        <taxon>Insecta</taxon>
        <taxon>Pterygota</taxon>
        <taxon>Neoptera</taxon>
        <taxon>Endopterygota</taxon>
        <taxon>Lepidoptera</taxon>
        <taxon>Glossata</taxon>
        <taxon>Ditrysia</taxon>
        <taxon>Tineoidea</taxon>
        <taxon>Psychidae</taxon>
        <taxon>Oiketicinae</taxon>
        <taxon>Eumeta</taxon>
    </lineage>
</organism>